<evidence type="ECO:0000313" key="2">
    <source>
        <dbReference type="Proteomes" id="UP000504607"/>
    </source>
</evidence>
<name>A0A6I9RVM0_ELAGV</name>
<dbReference type="AlphaFoldDB" id="A0A6I9RVM0"/>
<dbReference type="Pfam" id="PF02458">
    <property type="entry name" value="Transferase"/>
    <property type="match status" value="1"/>
</dbReference>
<organism evidence="2 3">
    <name type="scientific">Elaeis guineensis var. tenera</name>
    <name type="common">Oil palm</name>
    <dbReference type="NCBI Taxonomy" id="51953"/>
    <lineage>
        <taxon>Eukaryota</taxon>
        <taxon>Viridiplantae</taxon>
        <taxon>Streptophyta</taxon>
        <taxon>Embryophyta</taxon>
        <taxon>Tracheophyta</taxon>
        <taxon>Spermatophyta</taxon>
        <taxon>Magnoliopsida</taxon>
        <taxon>Liliopsida</taxon>
        <taxon>Arecaceae</taxon>
        <taxon>Arecoideae</taxon>
        <taxon>Cocoseae</taxon>
        <taxon>Elaeidinae</taxon>
        <taxon>Elaeis</taxon>
    </lineage>
</organism>
<dbReference type="InParanoid" id="A0A6I9RVM0"/>
<dbReference type="KEGG" id="egu:105053597"/>
<dbReference type="OrthoDB" id="595207at2759"/>
<dbReference type="Proteomes" id="UP000504607">
    <property type="component" value="Chromosome 11"/>
</dbReference>
<keyword evidence="1" id="KW-0808">Transferase</keyword>
<dbReference type="GO" id="GO:0016740">
    <property type="term" value="F:transferase activity"/>
    <property type="evidence" value="ECO:0007669"/>
    <property type="project" value="UniProtKB-KW"/>
</dbReference>
<dbReference type="FunCoup" id="A0A6I9RVM0">
    <property type="interactions" value="71"/>
</dbReference>
<protein>
    <submittedName>
        <fullName evidence="3">Uncharacterized acetyltransferase At3g50280</fullName>
    </submittedName>
</protein>
<reference evidence="3" key="1">
    <citation type="submission" date="2025-08" db="UniProtKB">
        <authorList>
            <consortium name="RefSeq"/>
        </authorList>
    </citation>
    <scope>IDENTIFICATION</scope>
</reference>
<dbReference type="InterPro" id="IPR051283">
    <property type="entry name" value="Sec_Metabolite_Acyltrans"/>
</dbReference>
<accession>A0A6I9RVM0</accession>
<gene>
    <name evidence="3" type="primary">LOC105053597</name>
</gene>
<dbReference type="PANTHER" id="PTHR31896:SF43">
    <property type="entry name" value="PROTEIN ENHANCED PSEUDOMONAS SUSCEPTIBILITY 1"/>
    <property type="match status" value="1"/>
</dbReference>
<dbReference type="PANTHER" id="PTHR31896">
    <property type="entry name" value="FAMILY REGULATORY PROTEIN, PUTATIVE (AFU_ORTHOLOGUE AFUA_3G14730)-RELATED"/>
    <property type="match status" value="1"/>
</dbReference>
<dbReference type="Gene3D" id="3.30.559.10">
    <property type="entry name" value="Chloramphenicol acetyltransferase-like domain"/>
    <property type="match status" value="2"/>
</dbReference>
<dbReference type="InterPro" id="IPR023213">
    <property type="entry name" value="CAT-like_dom_sf"/>
</dbReference>
<sequence>MNHAEASAVHIISKSAVLPSSSIKQNSEATAQRPRVIHLTPWDLRLLSIEYIQKGVLLPQPPNASADSILPRLLSSLSLALDHFFPLAGRLTTKEHQNISPPSLSIFIDCNDQAVELIHAAAAKVTVSDILSPLYVPTVVRSFFPLAGAVCHDGHLLPLLAVQVTELADGVFVGCSANHAVVDGSSFWHFLNSWSEISRTGSSQISRPPVLHRWFLDPVSPPILLPFSSHQEFIRRYITPRIDEAIIHFSKQSIQKLKAKANLEMKTNQLSSLQALLAHVWRSVLRARRLEHDQETSYSLAIGDRWRIEPPLPANYFGNSSLRATAKLLAGEVVDRGLGWVAWQLNRAVAAHTTTVVKSWLESWQQNPIFSYFDCLETRNLAAGSSPRFDVYGNDFGWGRPLAVRSGIANKRDGNVMVYEGNEDGSMDLEICLSPQALASLLEDKEFMEPSV</sequence>
<evidence type="ECO:0000256" key="1">
    <source>
        <dbReference type="ARBA" id="ARBA00022679"/>
    </source>
</evidence>
<evidence type="ECO:0000313" key="3">
    <source>
        <dbReference type="RefSeq" id="XP_010933132.1"/>
    </source>
</evidence>
<dbReference type="GeneID" id="105053597"/>
<dbReference type="RefSeq" id="XP_010933132.1">
    <property type="nucleotide sequence ID" value="XM_010934830.2"/>
</dbReference>
<keyword evidence="2" id="KW-1185">Reference proteome</keyword>
<proteinExistence type="predicted"/>